<feature type="transmembrane region" description="Helical" evidence="5">
    <location>
        <begin position="706"/>
        <end position="727"/>
    </location>
</feature>
<protein>
    <submittedName>
        <fullName evidence="8">YhgE/Pip domain-containing protein</fullName>
    </submittedName>
</protein>
<feature type="transmembrane region" description="Helical" evidence="5">
    <location>
        <begin position="525"/>
        <end position="546"/>
    </location>
</feature>
<evidence type="ECO:0000313" key="8">
    <source>
        <dbReference type="EMBL" id="PKZ14819.1"/>
    </source>
</evidence>
<dbReference type="InterPro" id="IPR017501">
    <property type="entry name" value="Phage_infect_YhgE_C"/>
</dbReference>
<dbReference type="PANTHER" id="PTHR43077">
    <property type="entry name" value="TRANSPORT PERMEASE YVFS-RELATED"/>
    <property type="match status" value="1"/>
</dbReference>
<keyword evidence="3 5" id="KW-1133">Transmembrane helix</keyword>
<dbReference type="RefSeq" id="WP_101541402.1">
    <property type="nucleotide sequence ID" value="NZ_JASODN010000002.1"/>
</dbReference>
<feature type="transmembrane region" description="Helical" evidence="5">
    <location>
        <begin position="648"/>
        <end position="667"/>
    </location>
</feature>
<name>A0A2I1M3Y2_9BIFI</name>
<feature type="transmembrane region" description="Helical" evidence="5">
    <location>
        <begin position="12"/>
        <end position="35"/>
    </location>
</feature>
<comment type="subcellular location">
    <subcellularLocation>
        <location evidence="1">Membrane</location>
        <topology evidence="1">Multi-pass membrane protein</topology>
    </subcellularLocation>
</comment>
<dbReference type="AlphaFoldDB" id="A0A2I1M3Y2"/>
<accession>A0A2I1M3Y2</accession>
<dbReference type="InterPro" id="IPR051328">
    <property type="entry name" value="T7SS_ABC-Transporter"/>
</dbReference>
<feature type="transmembrane region" description="Helical" evidence="5">
    <location>
        <begin position="618"/>
        <end position="641"/>
    </location>
</feature>
<dbReference type="GO" id="GO:0016020">
    <property type="term" value="C:membrane"/>
    <property type="evidence" value="ECO:0007669"/>
    <property type="project" value="UniProtKB-SubCell"/>
</dbReference>
<proteinExistence type="predicted"/>
<evidence type="ECO:0000313" key="9">
    <source>
        <dbReference type="Proteomes" id="UP000242263"/>
    </source>
</evidence>
<dbReference type="Proteomes" id="UP000242263">
    <property type="component" value="Unassembled WGS sequence"/>
</dbReference>
<dbReference type="Gene3D" id="3.40.1710.10">
    <property type="entry name" value="abc type-2 transporter like domain"/>
    <property type="match status" value="1"/>
</dbReference>
<evidence type="ECO:0000256" key="5">
    <source>
        <dbReference type="SAM" id="Phobius"/>
    </source>
</evidence>
<reference evidence="8 9" key="1">
    <citation type="submission" date="2017-12" db="EMBL/GenBank/DDBJ databases">
        <title>Phylogenetic diversity of female urinary microbiome.</title>
        <authorList>
            <person name="Thomas-White K."/>
            <person name="Wolfe A.J."/>
        </authorList>
    </citation>
    <scope>NUCLEOTIDE SEQUENCE [LARGE SCALE GENOMIC DNA]</scope>
    <source>
        <strain evidence="8 9">UMB0064</strain>
    </source>
</reference>
<feature type="domain" description="ABC-2 type transporter transmembrane" evidence="7">
    <location>
        <begin position="19"/>
        <end position="163"/>
    </location>
</feature>
<keyword evidence="2 5" id="KW-0812">Transmembrane</keyword>
<evidence type="ECO:0000256" key="4">
    <source>
        <dbReference type="ARBA" id="ARBA00023136"/>
    </source>
</evidence>
<dbReference type="NCBIfam" id="TIGR03061">
    <property type="entry name" value="pip_yhgE_Nterm"/>
    <property type="match status" value="1"/>
</dbReference>
<dbReference type="NCBIfam" id="TIGR03062">
    <property type="entry name" value="pip_yhgE_Cterm"/>
    <property type="match status" value="1"/>
</dbReference>
<sequence>MWAILWHDLKKIFTNPVAIIITIGITILPSAYAWLNIISNWDPYANTQHISVAVANLDVGASSQLTGEVNVGEQVVSQLKENDQLGWTFVHTKKEAVEGVESGRYYAAVVIDKNFSHSLVRMITSGGSRPELNYYVNEKLNPIAPKITDSGATALDNLLNAAFIGTASTAVSDQLNISTDKAKSLIEGAHAKTISKLDDLMTTLSETKDGLERARTALDETVDKTHSVQQAVNDTKAAVNSARKAADQAARTASASSTAASGFSNNAAGNLASSSASLSLLGVQVGQAGTTISSSLSTASADVATVNARLNTLLAKNDAAVAALSSVLDNSTLDKNSDAYKQLESTLSDLQTLNKQQHDAVNNFSQKAQESLSSAQDSVSNLSSTLSSSALSSASSFQSLSASLNGSLSTSLTGSIDAAGSLASVSAASLGQVSSSLEQSNNVVAQLRSLLQQTSSTIQASENSIEQVCTHINTVRTDFAALDSSALAQRLRDTNLDANAIGSFMQKPVELEQKSVYPVHNYGSAIAPFFTNIALWVGGFVLIAVMKIEVDASSLKAARRARKHKQAKSSFAAAVHTRVRNSEAFMGRWLLFALLGAAQGFVATVGDLIIGIQVEHPVAFVCAGMFASVVYVTVIMALAATLRHIGKALAVILVVMQVPGSSGTYPIEIMPPFFQALEPWLPFTYSINAMRETVAGYYGMEYTKNLGMLSLYLLGAFVLALAIRPYLLNLNALFDRRLAETDLLLSEETRDDGARFRLGSVVQMLMRHDEFARSLRRKAARFGALYPRLVSYGLVAIFAVPLLLLVLLFTVEAKIVFLMLWLLSVVVLDFYLISLEYIREVYERELGMSELSETALRTQVVSRVVRRWIRDDSDESDEEGDDEQ</sequence>
<gene>
    <name evidence="8" type="ORF">CYJ32_04685</name>
</gene>
<feature type="transmembrane region" description="Helical" evidence="5">
    <location>
        <begin position="785"/>
        <end position="809"/>
    </location>
</feature>
<dbReference type="Pfam" id="PF01061">
    <property type="entry name" value="ABC2_membrane"/>
    <property type="match status" value="1"/>
</dbReference>
<dbReference type="GO" id="GO:0140359">
    <property type="term" value="F:ABC-type transporter activity"/>
    <property type="evidence" value="ECO:0007669"/>
    <property type="project" value="InterPro"/>
</dbReference>
<dbReference type="InterPro" id="IPR017500">
    <property type="entry name" value="Phage_infect_YhgE_N"/>
</dbReference>
<dbReference type="EMBL" id="PKGU01000003">
    <property type="protein sequence ID" value="PKZ14819.1"/>
    <property type="molecule type" value="Genomic_DNA"/>
</dbReference>
<feature type="domain" description="ABC-2 type transporter transmembrane" evidence="6">
    <location>
        <begin position="576"/>
        <end position="693"/>
    </location>
</feature>
<evidence type="ECO:0000256" key="1">
    <source>
        <dbReference type="ARBA" id="ARBA00004141"/>
    </source>
</evidence>
<dbReference type="PANTHER" id="PTHR43077:SF10">
    <property type="entry name" value="TRANSPORT PERMEASE PROTEIN"/>
    <property type="match status" value="1"/>
</dbReference>
<evidence type="ECO:0000256" key="2">
    <source>
        <dbReference type="ARBA" id="ARBA00022692"/>
    </source>
</evidence>
<feature type="transmembrane region" description="Helical" evidence="5">
    <location>
        <begin position="815"/>
        <end position="838"/>
    </location>
</feature>
<comment type="caution">
    <text evidence="8">The sequence shown here is derived from an EMBL/GenBank/DDBJ whole genome shotgun (WGS) entry which is preliminary data.</text>
</comment>
<dbReference type="Pfam" id="PF12698">
    <property type="entry name" value="ABC2_membrane_3"/>
    <property type="match status" value="1"/>
</dbReference>
<feature type="transmembrane region" description="Helical" evidence="5">
    <location>
        <begin position="589"/>
        <end position="612"/>
    </location>
</feature>
<organism evidence="8 9">
    <name type="scientific">Alloscardovia omnicolens</name>
    <dbReference type="NCBI Taxonomy" id="419015"/>
    <lineage>
        <taxon>Bacteria</taxon>
        <taxon>Bacillati</taxon>
        <taxon>Actinomycetota</taxon>
        <taxon>Actinomycetes</taxon>
        <taxon>Bifidobacteriales</taxon>
        <taxon>Bifidobacteriaceae</taxon>
        <taxon>Alloscardovia</taxon>
    </lineage>
</organism>
<evidence type="ECO:0000256" key="3">
    <source>
        <dbReference type="ARBA" id="ARBA00022989"/>
    </source>
</evidence>
<evidence type="ECO:0000259" key="6">
    <source>
        <dbReference type="Pfam" id="PF01061"/>
    </source>
</evidence>
<evidence type="ECO:0000259" key="7">
    <source>
        <dbReference type="Pfam" id="PF12698"/>
    </source>
</evidence>
<dbReference type="InterPro" id="IPR013525">
    <property type="entry name" value="ABC2_TM"/>
</dbReference>
<keyword evidence="4 5" id="KW-0472">Membrane</keyword>